<dbReference type="GeneID" id="54763640"/>
<proteinExistence type="predicted"/>
<gene>
    <name evidence="2" type="ordered locus">HacjB3_03740</name>
    <name evidence="3" type="ORF">C497_15553</name>
</gene>
<keyword evidence="5" id="KW-1185">Reference proteome</keyword>
<evidence type="ECO:0000313" key="4">
    <source>
        <dbReference type="Proteomes" id="UP000000390"/>
    </source>
</evidence>
<keyword evidence="1" id="KW-1133">Transmembrane helix</keyword>
<keyword evidence="1" id="KW-0812">Transmembrane</keyword>
<reference evidence="2 4" key="1">
    <citation type="journal article" date="2010" name="J. Bacteriol.">
        <title>Complete genome sequence of Halalkalicoccus jeotgali B3(T), an extremely halophilic archaeon.</title>
        <authorList>
            <person name="Roh S.W."/>
            <person name="Nam Y.D."/>
            <person name="Nam S.H."/>
            <person name="Choi S.H."/>
            <person name="Park H.S."/>
            <person name="Bae J.W."/>
        </authorList>
    </citation>
    <scope>NUCLEOTIDE SEQUENCE [LARGE SCALE GENOMIC DNA]</scope>
    <source>
        <strain evidence="2">B3</strain>
        <strain evidence="4">DSM 18796 / CECT 7217 / JCM 14584 / KCTC 4019 / B3</strain>
    </source>
</reference>
<dbReference type="Proteomes" id="UP000011645">
    <property type="component" value="Unassembled WGS sequence"/>
</dbReference>
<organism evidence="2 4">
    <name type="scientific">Halalkalicoccus jeotgali (strain DSM 18796 / CECT 7217 / JCM 14584 / KCTC 4019 / B3)</name>
    <dbReference type="NCBI Taxonomy" id="795797"/>
    <lineage>
        <taxon>Archaea</taxon>
        <taxon>Methanobacteriati</taxon>
        <taxon>Methanobacteriota</taxon>
        <taxon>Stenosarchaea group</taxon>
        <taxon>Halobacteria</taxon>
        <taxon>Halobacteriales</taxon>
        <taxon>Halococcaceae</taxon>
        <taxon>Halalkalicoccus</taxon>
    </lineage>
</organism>
<sequence>MNCATKSLVGIQATLGCLYLARDFTGSFLPVFGVALIVIGIHSVTKTVLDAPTRAEN</sequence>
<dbReference type="PATRIC" id="fig|795797.18.peg.753"/>
<keyword evidence="1" id="KW-0472">Membrane</keyword>
<dbReference type="EMBL" id="AOHV01000040">
    <property type="protein sequence ID" value="ELY34679.1"/>
    <property type="molecule type" value="Genomic_DNA"/>
</dbReference>
<dbReference type="HOGENOM" id="CLU_2985550_0_0_2"/>
<dbReference type="Proteomes" id="UP000000390">
    <property type="component" value="Chromosome"/>
</dbReference>
<feature type="transmembrane region" description="Helical" evidence="1">
    <location>
        <begin position="28"/>
        <end position="49"/>
    </location>
</feature>
<dbReference type="EMBL" id="CP002062">
    <property type="protein sequence ID" value="ADJ14139.1"/>
    <property type="molecule type" value="Genomic_DNA"/>
</dbReference>
<dbReference type="KEGG" id="hje:HacjB3_03740"/>
<name>D8J826_HALJB</name>
<reference evidence="3 5" key="2">
    <citation type="journal article" date="2014" name="PLoS Genet.">
        <title>Phylogenetically driven sequencing of extremely halophilic archaea reveals strategies for static and dynamic osmo-response.</title>
        <authorList>
            <person name="Becker E.A."/>
            <person name="Seitzer P.M."/>
            <person name="Tritt A."/>
            <person name="Larsen D."/>
            <person name="Krusor M."/>
            <person name="Yao A.I."/>
            <person name="Wu D."/>
            <person name="Madern D."/>
            <person name="Eisen J.A."/>
            <person name="Darling A.E."/>
            <person name="Facciotti M.T."/>
        </authorList>
    </citation>
    <scope>NUCLEOTIDE SEQUENCE [LARGE SCALE GENOMIC DNA]</scope>
    <source>
        <strain evidence="3">B3</strain>
        <strain evidence="5">DSM 18796 / CECT 7217 / JCM 14584 / KCTC 4019 / B3</strain>
    </source>
</reference>
<dbReference type="AlphaFoldDB" id="D8J826"/>
<protein>
    <submittedName>
        <fullName evidence="2">Uncharacterized protein</fullName>
    </submittedName>
</protein>
<dbReference type="RefSeq" id="WP_008417895.1">
    <property type="nucleotide sequence ID" value="NC_014297.1"/>
</dbReference>
<evidence type="ECO:0000313" key="3">
    <source>
        <dbReference type="EMBL" id="ELY34679.1"/>
    </source>
</evidence>
<dbReference type="PROSITE" id="PS51257">
    <property type="entry name" value="PROKAR_LIPOPROTEIN"/>
    <property type="match status" value="1"/>
</dbReference>
<evidence type="ECO:0000313" key="5">
    <source>
        <dbReference type="Proteomes" id="UP000011645"/>
    </source>
</evidence>
<accession>D8J826</accession>
<evidence type="ECO:0000313" key="2">
    <source>
        <dbReference type="EMBL" id="ADJ14139.1"/>
    </source>
</evidence>
<evidence type="ECO:0000256" key="1">
    <source>
        <dbReference type="SAM" id="Phobius"/>
    </source>
</evidence>